<dbReference type="PANTHER" id="PTHR46033:SF8">
    <property type="entry name" value="PROTEIN MAINTENANCE OF MERISTEMS-LIKE"/>
    <property type="match status" value="1"/>
</dbReference>
<dbReference type="RefSeq" id="XP_027347952.1">
    <property type="nucleotide sequence ID" value="XM_027492151.1"/>
</dbReference>
<dbReference type="Proteomes" id="UP000694853">
    <property type="component" value="Unplaced"/>
</dbReference>
<gene>
    <name evidence="4" type="primary">LOC113859350</name>
</gene>
<dbReference type="GeneID" id="113859350"/>
<evidence type="ECO:0000259" key="2">
    <source>
        <dbReference type="Pfam" id="PF10536"/>
    </source>
</evidence>
<dbReference type="Pfam" id="PF10536">
    <property type="entry name" value="PMD"/>
    <property type="match status" value="1"/>
</dbReference>
<feature type="domain" description="Aminotransferase-like plant mobile" evidence="2">
    <location>
        <begin position="68"/>
        <end position="424"/>
    </location>
</feature>
<evidence type="ECO:0000313" key="3">
    <source>
        <dbReference type="Proteomes" id="UP000694853"/>
    </source>
</evidence>
<feature type="region of interest" description="Disordered" evidence="1">
    <location>
        <begin position="626"/>
        <end position="656"/>
    </location>
</feature>
<dbReference type="GO" id="GO:0010073">
    <property type="term" value="P:meristem maintenance"/>
    <property type="evidence" value="ECO:0007669"/>
    <property type="project" value="InterPro"/>
</dbReference>
<accession>A0A8B8KVN2</accession>
<proteinExistence type="predicted"/>
<evidence type="ECO:0000256" key="1">
    <source>
        <dbReference type="SAM" id="MobiDB-lite"/>
    </source>
</evidence>
<reference evidence="3" key="1">
    <citation type="journal article" date="2019" name="Toxins">
        <title>Detection of Abrin-Like and Prepropulchellin-Like Toxin Genes and Transcripts Using Whole Genome Sequencing and Full-Length Transcript Sequencing of Abrus precatorius.</title>
        <authorList>
            <person name="Hovde B.T."/>
            <person name="Daligault H.E."/>
            <person name="Hanschen E.R."/>
            <person name="Kunde Y.A."/>
            <person name="Johnson M.B."/>
            <person name="Starkenburg S.R."/>
            <person name="Johnson S.L."/>
        </authorList>
    </citation>
    <scope>NUCLEOTIDE SEQUENCE [LARGE SCALE GENOMIC DNA]</scope>
</reference>
<dbReference type="InterPro" id="IPR044824">
    <property type="entry name" value="MAIN-like"/>
</dbReference>
<sequence length="656" mass="74831">MASSSSQSRVLNPDPEDGSLLRYQSVHVSEHIWDGREHPVLKVRMSHFIPAGMEGVLVEILLHLILAGFAGVAQLACFPIDRHLITALVERWRPETHIFHMPPGECTITLQDIAIQTGLRIDGKAVIAAVGGDKTQIVKDLLGIRPPADAFMGSSLKLSWLDQHFTHVAMHNHNELQLTRFARAYILRLIGGFMLVDHSSSRVPVRYLPLLEDFTITGQYSWGAAGLAFLYRDLCMSTNIEHSGIGGLTPLLMMWAWDRFPFLQSNNPVHTRVELPYSARWLVSRSYGRGKRDLAYYRYKFDHMKREEFVWQPYSMELMNSLPAICIEGANIWRSVVPLICFQICEWHRPDRVMRQFGIVQHISRASYQPDQLHDITLRGKTGENWSTKFRGIVELWDMRQAWVMTNDPQIGLLSSNSEYIRWYITHTRQWMTRDATVFAVLGDAHEEHITCVMMNEQERILEPASSFDPPIQSGNPADLDIDIGQPADRKEGKGLQRHRTEVKATEWSLPPLPERRDGIYYVPPQFPFNPSQATQTSYFHASQYTSQPAVSPFSSGQYYVPEGSLYMTPPPYEPSFFMPDAPAVGGHQSDQGWETSSVQPREEHGIDLNANFIIAADVEVQEVRRNPHREARDRRRQCILTPHEAGHADQSLDSD</sequence>
<protein>
    <submittedName>
        <fullName evidence="4">Serine/threonine-protein phosphatase 7 long form homolog</fullName>
    </submittedName>
</protein>
<dbReference type="OrthoDB" id="1939467at2759"/>
<dbReference type="KEGG" id="aprc:113859350"/>
<keyword evidence="3" id="KW-1185">Reference proteome</keyword>
<name>A0A8B8KVN2_ABRPR</name>
<reference evidence="4" key="2">
    <citation type="submission" date="2025-08" db="UniProtKB">
        <authorList>
            <consortium name="RefSeq"/>
        </authorList>
    </citation>
    <scope>IDENTIFICATION</scope>
    <source>
        <tissue evidence="4">Young leaves</tissue>
    </source>
</reference>
<evidence type="ECO:0000313" key="4">
    <source>
        <dbReference type="RefSeq" id="XP_027347952.1"/>
    </source>
</evidence>
<dbReference type="InterPro" id="IPR019557">
    <property type="entry name" value="AminoTfrase-like_pln_mobile"/>
</dbReference>
<organism evidence="3 4">
    <name type="scientific">Abrus precatorius</name>
    <name type="common">Indian licorice</name>
    <name type="synonym">Glycine abrus</name>
    <dbReference type="NCBI Taxonomy" id="3816"/>
    <lineage>
        <taxon>Eukaryota</taxon>
        <taxon>Viridiplantae</taxon>
        <taxon>Streptophyta</taxon>
        <taxon>Embryophyta</taxon>
        <taxon>Tracheophyta</taxon>
        <taxon>Spermatophyta</taxon>
        <taxon>Magnoliopsida</taxon>
        <taxon>eudicotyledons</taxon>
        <taxon>Gunneridae</taxon>
        <taxon>Pentapetalae</taxon>
        <taxon>rosids</taxon>
        <taxon>fabids</taxon>
        <taxon>Fabales</taxon>
        <taxon>Fabaceae</taxon>
        <taxon>Papilionoideae</taxon>
        <taxon>50 kb inversion clade</taxon>
        <taxon>NPAAA clade</taxon>
        <taxon>indigoferoid/millettioid clade</taxon>
        <taxon>Abreae</taxon>
        <taxon>Abrus</taxon>
    </lineage>
</organism>
<dbReference type="AlphaFoldDB" id="A0A8B8KVN2"/>
<dbReference type="PANTHER" id="PTHR46033">
    <property type="entry name" value="PROTEIN MAIN-LIKE 2"/>
    <property type="match status" value="1"/>
</dbReference>